<protein>
    <submittedName>
        <fullName evidence="7">ITLN protein</fullName>
    </submittedName>
</protein>
<comment type="caution">
    <text evidence="7">The sequence shown here is derived from an EMBL/GenBank/DDBJ whole genome shotgun (WGS) entry which is preliminary data.</text>
</comment>
<evidence type="ECO:0000256" key="5">
    <source>
        <dbReference type="SAM" id="SignalP"/>
    </source>
</evidence>
<dbReference type="InterPro" id="IPR014716">
    <property type="entry name" value="Fibrinogen_a/b/g_C_1"/>
</dbReference>
<keyword evidence="1" id="KW-0479">Metal-binding</keyword>
<sequence length="339" mass="37911">MNKVLVHTEMLSWTIFFFCALLETAICAPTSLGTFYVFPASDTALINNNNEQECKSLPEFKYLGHSCKEIKEKYGIQQDGLYYLISRHGELYQTFCDMTTNGGGWTLVASVHENNMYGKCTVGDRWSSQQGNNPNVPEGDGSWSNKVTFGSVEAATSDDYKNPAYYDIEAENLSVWHVPNNALTEHWKVSAILRYHTETSFFTLHGGNLYNLFKRYPVKYKEGECLTNNGPSIPIVYDKGDAQSTAQLYGPETRGRFEPGYVTFRVFNTEQAALAMCSGVKPTGCHTEHTCLGGGGYFAEGDGRQCGDFAGWDWSGYGTNQQWSTSKVMTESAVLLFYR</sequence>
<evidence type="ECO:0000256" key="2">
    <source>
        <dbReference type="ARBA" id="ARBA00022734"/>
    </source>
</evidence>
<proteinExistence type="predicted"/>
<name>A0A8J7NF72_ATRSP</name>
<dbReference type="GO" id="GO:0070492">
    <property type="term" value="F:oligosaccharide binding"/>
    <property type="evidence" value="ECO:0007669"/>
    <property type="project" value="TreeGrafter"/>
</dbReference>
<evidence type="ECO:0000259" key="6">
    <source>
        <dbReference type="PROSITE" id="PS51406"/>
    </source>
</evidence>
<keyword evidence="5" id="KW-0732">Signal</keyword>
<evidence type="ECO:0000313" key="8">
    <source>
        <dbReference type="Proteomes" id="UP000736164"/>
    </source>
</evidence>
<gene>
    <name evidence="7" type="primary">Itln</name>
    <name evidence="7" type="ORF">GTO95_0017100</name>
</gene>
<dbReference type="Gene3D" id="3.90.215.10">
    <property type="entry name" value="Gamma Fibrinogen, chain A, domain 1"/>
    <property type="match status" value="1"/>
</dbReference>
<keyword evidence="3" id="KW-0106">Calcium</keyword>
<dbReference type="GO" id="GO:0046872">
    <property type="term" value="F:metal ion binding"/>
    <property type="evidence" value="ECO:0007669"/>
    <property type="project" value="UniProtKB-KW"/>
</dbReference>
<accession>A0A8J7NF72</accession>
<keyword evidence="4" id="KW-1015">Disulfide bond</keyword>
<dbReference type="EMBL" id="JAAWVO010009951">
    <property type="protein sequence ID" value="MBN3313064.1"/>
    <property type="molecule type" value="Genomic_DNA"/>
</dbReference>
<feature type="chain" id="PRO_5035187616" evidence="5">
    <location>
        <begin position="28"/>
        <end position="339"/>
    </location>
</feature>
<feature type="signal peptide" evidence="5">
    <location>
        <begin position="1"/>
        <end position="27"/>
    </location>
</feature>
<evidence type="ECO:0000256" key="1">
    <source>
        <dbReference type="ARBA" id="ARBA00022723"/>
    </source>
</evidence>
<dbReference type="PROSITE" id="PS51406">
    <property type="entry name" value="FIBRINOGEN_C_2"/>
    <property type="match status" value="1"/>
</dbReference>
<feature type="non-terminal residue" evidence="7">
    <location>
        <position position="1"/>
    </location>
</feature>
<dbReference type="Pfam" id="PF00147">
    <property type="entry name" value="Fibrinogen_C"/>
    <property type="match status" value="1"/>
</dbReference>
<evidence type="ECO:0000256" key="3">
    <source>
        <dbReference type="ARBA" id="ARBA00022837"/>
    </source>
</evidence>
<dbReference type="PANTHER" id="PTHR16146">
    <property type="entry name" value="INTELECTIN"/>
    <property type="match status" value="1"/>
</dbReference>
<dbReference type="AlphaFoldDB" id="A0A8J7NF72"/>
<feature type="domain" description="Fibrinogen C-terminal" evidence="6">
    <location>
        <begin position="58"/>
        <end position="108"/>
    </location>
</feature>
<dbReference type="FunFam" id="3.90.215.10:FF:000015">
    <property type="entry name" value="Intelectin 2"/>
    <property type="match status" value="1"/>
</dbReference>
<keyword evidence="2" id="KW-0430">Lectin</keyword>
<dbReference type="InterPro" id="IPR036056">
    <property type="entry name" value="Fibrinogen-like_C"/>
</dbReference>
<dbReference type="InterPro" id="IPR002181">
    <property type="entry name" value="Fibrinogen_a/b/g_C_dom"/>
</dbReference>
<evidence type="ECO:0000256" key="4">
    <source>
        <dbReference type="ARBA" id="ARBA00023157"/>
    </source>
</evidence>
<organism evidence="7 8">
    <name type="scientific">Atractosteus spatula</name>
    <name type="common">Alligator gar</name>
    <name type="synonym">Lepisosteus spatula</name>
    <dbReference type="NCBI Taxonomy" id="7917"/>
    <lineage>
        <taxon>Eukaryota</taxon>
        <taxon>Metazoa</taxon>
        <taxon>Chordata</taxon>
        <taxon>Craniata</taxon>
        <taxon>Vertebrata</taxon>
        <taxon>Euteleostomi</taxon>
        <taxon>Actinopterygii</taxon>
        <taxon>Neopterygii</taxon>
        <taxon>Holostei</taxon>
        <taxon>Semionotiformes</taxon>
        <taxon>Lepisosteidae</taxon>
        <taxon>Atractosteus</taxon>
    </lineage>
</organism>
<dbReference type="SUPFAM" id="SSF56496">
    <property type="entry name" value="Fibrinogen C-terminal domain-like"/>
    <property type="match status" value="1"/>
</dbReference>
<evidence type="ECO:0000313" key="7">
    <source>
        <dbReference type="EMBL" id="MBN3313064.1"/>
    </source>
</evidence>
<feature type="non-terminal residue" evidence="7">
    <location>
        <position position="339"/>
    </location>
</feature>
<dbReference type="NCBIfam" id="NF040941">
    <property type="entry name" value="GGGWT_bact"/>
    <property type="match status" value="1"/>
</dbReference>
<dbReference type="GO" id="GO:0005615">
    <property type="term" value="C:extracellular space"/>
    <property type="evidence" value="ECO:0007669"/>
    <property type="project" value="TreeGrafter"/>
</dbReference>
<keyword evidence="8" id="KW-1185">Reference proteome</keyword>
<dbReference type="Proteomes" id="UP000736164">
    <property type="component" value="Unassembled WGS sequence"/>
</dbReference>
<dbReference type="PANTHER" id="PTHR16146:SF46">
    <property type="entry name" value="INTELECTIN-1A-RELATED"/>
    <property type="match status" value="1"/>
</dbReference>
<reference evidence="7" key="1">
    <citation type="journal article" date="2021" name="Cell">
        <title>Tracing the genetic footprints of vertebrate landing in non-teleost ray-finned fishes.</title>
        <authorList>
            <person name="Bi X."/>
            <person name="Wang K."/>
            <person name="Yang L."/>
            <person name="Pan H."/>
            <person name="Jiang H."/>
            <person name="Wei Q."/>
            <person name="Fang M."/>
            <person name="Yu H."/>
            <person name="Zhu C."/>
            <person name="Cai Y."/>
            <person name="He Y."/>
            <person name="Gan X."/>
            <person name="Zeng H."/>
            <person name="Yu D."/>
            <person name="Zhu Y."/>
            <person name="Jiang H."/>
            <person name="Qiu Q."/>
            <person name="Yang H."/>
            <person name="Zhang Y.E."/>
            <person name="Wang W."/>
            <person name="Zhu M."/>
            <person name="He S."/>
            <person name="Zhang G."/>
        </authorList>
    </citation>
    <scope>NUCLEOTIDE SEQUENCE</scope>
    <source>
        <strain evidence="7">Allg_001</strain>
    </source>
</reference>